<dbReference type="GeneID" id="107117924"/>
<evidence type="ECO:0000256" key="5">
    <source>
        <dbReference type="SAM" id="MobiDB-lite"/>
    </source>
</evidence>
<dbReference type="InterPro" id="IPR018039">
    <property type="entry name" value="IF_conserved"/>
</dbReference>
<dbReference type="PANTHER" id="PTHR45652:SF18">
    <property type="entry name" value="ALPHA-INTERNEXIN"/>
    <property type="match status" value="1"/>
</dbReference>
<organism evidence="7 8">
    <name type="scientific">Gekko japonicus</name>
    <name type="common">Schlegel's Japanese gecko</name>
    <dbReference type="NCBI Taxonomy" id="146911"/>
    <lineage>
        <taxon>Eukaryota</taxon>
        <taxon>Metazoa</taxon>
        <taxon>Chordata</taxon>
        <taxon>Craniata</taxon>
        <taxon>Vertebrata</taxon>
        <taxon>Euteleostomi</taxon>
        <taxon>Lepidosauria</taxon>
        <taxon>Squamata</taxon>
        <taxon>Bifurcata</taxon>
        <taxon>Gekkota</taxon>
        <taxon>Gekkonidae</taxon>
        <taxon>Gekkoninae</taxon>
        <taxon>Gekko</taxon>
    </lineage>
</organism>
<dbReference type="InterPro" id="IPR006821">
    <property type="entry name" value="Intermed_filament_DNA-bd"/>
</dbReference>
<keyword evidence="1 3" id="KW-0403">Intermediate filament</keyword>
<evidence type="ECO:0000256" key="4">
    <source>
        <dbReference type="SAM" id="Coils"/>
    </source>
</evidence>
<sequence>MNFGSDAHYLASSYRKIFGEAPRFSSRLGSSAVAGSYRSHSASRSSGGGSLSGGHALSYRLASQAESLDLSQAAALGDEFRLTRTNEKEQLQGLNDRFAGYIERVRQLEQHNRLLEGELGALRQRQAEPSRLAELFQGELRELRAQLEETEAARAQLALDRERLAEEVQRLRARGEEEARARAEAEQALRARQLEGDAAALARLALEKKVEALLDELAFVRKVHAEELAELSAALQAPVPLPAEPDAAKADLTAALKELRAQYEGLAAKNLQAADEWYRAKFANLSQQAARSHEAIRASREEIGEYRRQLQARTLEAESLRGANDSLERQLRELEERHHAEALGFQDTINQLESDLRETKSEMARHLREYQDLLNVKMALDIEIAAYRKLLEGEETRFSTSSISLSSLNPLSNPSYSFQPRLFSSSVISSSKIPPNLSFKKEEKEEATKLASKISSSQVGEAFAEMIEETITSTKKTERTNLEEGSAANQKI</sequence>
<keyword evidence="7" id="KW-1185">Reference proteome</keyword>
<dbReference type="Pfam" id="PF00038">
    <property type="entry name" value="Filament"/>
    <property type="match status" value="1"/>
</dbReference>
<evidence type="ECO:0000256" key="3">
    <source>
        <dbReference type="RuleBase" id="RU000685"/>
    </source>
</evidence>
<evidence type="ECO:0000256" key="1">
    <source>
        <dbReference type="ARBA" id="ARBA00022754"/>
    </source>
</evidence>
<evidence type="ECO:0000256" key="2">
    <source>
        <dbReference type="ARBA" id="ARBA00023054"/>
    </source>
</evidence>
<gene>
    <name evidence="8" type="primary">INA</name>
</gene>
<dbReference type="SUPFAM" id="SSF64593">
    <property type="entry name" value="Intermediate filament protein, coiled coil region"/>
    <property type="match status" value="2"/>
</dbReference>
<protein>
    <submittedName>
        <fullName evidence="8">Alpha-internexin</fullName>
    </submittedName>
</protein>
<name>A0ABM1KPF9_GEKJA</name>
<dbReference type="PROSITE" id="PS51842">
    <property type="entry name" value="IF_ROD_2"/>
    <property type="match status" value="1"/>
</dbReference>
<dbReference type="InterPro" id="IPR039008">
    <property type="entry name" value="IF_rod_dom"/>
</dbReference>
<dbReference type="RefSeq" id="XP_015275596.1">
    <property type="nucleotide sequence ID" value="XM_015420110.1"/>
</dbReference>
<feature type="coiled-coil region" evidence="4">
    <location>
        <begin position="310"/>
        <end position="376"/>
    </location>
</feature>
<dbReference type="SUPFAM" id="SSF90257">
    <property type="entry name" value="Myosin rod fragments"/>
    <property type="match status" value="1"/>
</dbReference>
<dbReference type="Gene3D" id="1.20.5.1160">
    <property type="entry name" value="Vasodilator-stimulated phosphoprotein"/>
    <property type="match status" value="1"/>
</dbReference>
<dbReference type="Gene3D" id="1.20.5.170">
    <property type="match status" value="1"/>
</dbReference>
<dbReference type="Pfam" id="PF04732">
    <property type="entry name" value="Filament_head"/>
    <property type="match status" value="1"/>
</dbReference>
<evidence type="ECO:0000313" key="7">
    <source>
        <dbReference type="Proteomes" id="UP000694871"/>
    </source>
</evidence>
<evidence type="ECO:0000313" key="8">
    <source>
        <dbReference type="RefSeq" id="XP_015275596.1"/>
    </source>
</evidence>
<accession>A0ABM1KPF9</accession>
<keyword evidence="2 4" id="KW-0175">Coiled coil</keyword>
<comment type="similarity">
    <text evidence="3">Belongs to the intermediate filament family.</text>
</comment>
<dbReference type="Proteomes" id="UP000694871">
    <property type="component" value="Unplaced"/>
</dbReference>
<reference evidence="8" key="1">
    <citation type="submission" date="2025-08" db="UniProtKB">
        <authorList>
            <consortium name="RefSeq"/>
        </authorList>
    </citation>
    <scope>IDENTIFICATION</scope>
</reference>
<evidence type="ECO:0000259" key="6">
    <source>
        <dbReference type="PROSITE" id="PS51842"/>
    </source>
</evidence>
<dbReference type="SMART" id="SM01391">
    <property type="entry name" value="Filament"/>
    <property type="match status" value="1"/>
</dbReference>
<feature type="domain" description="IF rod" evidence="6">
    <location>
        <begin position="87"/>
        <end position="398"/>
    </location>
</feature>
<dbReference type="InterPro" id="IPR050405">
    <property type="entry name" value="Intermediate_filament"/>
</dbReference>
<proteinExistence type="inferred from homology"/>
<feature type="coiled-coil region" evidence="4">
    <location>
        <begin position="91"/>
        <end position="188"/>
    </location>
</feature>
<dbReference type="Gene3D" id="1.20.5.500">
    <property type="entry name" value="Single helix bin"/>
    <property type="match status" value="1"/>
</dbReference>
<dbReference type="PANTHER" id="PTHR45652">
    <property type="entry name" value="GLIAL FIBRILLARY ACIDIC PROTEIN"/>
    <property type="match status" value="1"/>
</dbReference>
<dbReference type="PROSITE" id="PS00226">
    <property type="entry name" value="IF_ROD_1"/>
    <property type="match status" value="1"/>
</dbReference>
<feature type="region of interest" description="Disordered" evidence="5">
    <location>
        <begin position="472"/>
        <end position="492"/>
    </location>
</feature>
<feature type="coiled-coil region" evidence="4">
    <location>
        <begin position="249"/>
        <end position="276"/>
    </location>
</feature>